<dbReference type="AlphaFoldDB" id="A0A6A6HC97"/>
<keyword evidence="8" id="KW-1185">Reference proteome</keyword>
<dbReference type="OrthoDB" id="5336366at2759"/>
<comment type="subcellular location">
    <subcellularLocation>
        <location evidence="1">Membrane</location>
        <topology evidence="1">Multi-pass membrane protein</topology>
    </subcellularLocation>
</comment>
<evidence type="ECO:0000313" key="7">
    <source>
        <dbReference type="EMBL" id="KAF2235744.1"/>
    </source>
</evidence>
<dbReference type="Proteomes" id="UP000800092">
    <property type="component" value="Unassembled WGS sequence"/>
</dbReference>
<feature type="transmembrane region" description="Helical" evidence="6">
    <location>
        <begin position="167"/>
        <end position="185"/>
    </location>
</feature>
<feature type="transmembrane region" description="Helical" evidence="6">
    <location>
        <begin position="56"/>
        <end position="76"/>
    </location>
</feature>
<accession>A0A6A6HC97</accession>
<dbReference type="EMBL" id="ML991789">
    <property type="protein sequence ID" value="KAF2235744.1"/>
    <property type="molecule type" value="Genomic_DNA"/>
</dbReference>
<protein>
    <submittedName>
        <fullName evidence="7">Uncharacterized protein</fullName>
    </submittedName>
</protein>
<feature type="transmembrane region" description="Helical" evidence="6">
    <location>
        <begin position="85"/>
        <end position="105"/>
    </location>
</feature>
<sequence length="188" mass="20432">MSTRTIAGAKFVGTISLGLLTGLTYTTTTLTLPTLLQLPSATTARTAYTQLRSLCSWHTQSLTALTSVSFFLAYALSPPIGRHPYLLWVSLLTGAGSSAIDYVFVKGEKKYGGEMGLGEVEGVAARVRVGNDDDSEDYDREEEVLEQDVNGEQVRGAVERWRWAEGWRSGVVGTAFLMGIVGIWGDKF</sequence>
<dbReference type="GO" id="GO:0000422">
    <property type="term" value="P:autophagy of mitochondrion"/>
    <property type="evidence" value="ECO:0007669"/>
    <property type="project" value="TreeGrafter"/>
</dbReference>
<name>A0A6A6HC97_VIRVR</name>
<evidence type="ECO:0000256" key="4">
    <source>
        <dbReference type="ARBA" id="ARBA00023136"/>
    </source>
</evidence>
<evidence type="ECO:0000256" key="6">
    <source>
        <dbReference type="SAM" id="Phobius"/>
    </source>
</evidence>
<gene>
    <name evidence="7" type="ORF">EV356DRAFT_566077</name>
</gene>
<organism evidence="7 8">
    <name type="scientific">Viridothelium virens</name>
    <name type="common">Speckled blister lichen</name>
    <name type="synonym">Trypethelium virens</name>
    <dbReference type="NCBI Taxonomy" id="1048519"/>
    <lineage>
        <taxon>Eukaryota</taxon>
        <taxon>Fungi</taxon>
        <taxon>Dikarya</taxon>
        <taxon>Ascomycota</taxon>
        <taxon>Pezizomycotina</taxon>
        <taxon>Dothideomycetes</taxon>
        <taxon>Dothideomycetes incertae sedis</taxon>
        <taxon>Trypetheliales</taxon>
        <taxon>Trypetheliaceae</taxon>
        <taxon>Viridothelium</taxon>
    </lineage>
</organism>
<dbReference type="GO" id="GO:0005741">
    <property type="term" value="C:mitochondrial outer membrane"/>
    <property type="evidence" value="ECO:0007669"/>
    <property type="project" value="TreeGrafter"/>
</dbReference>
<evidence type="ECO:0000256" key="3">
    <source>
        <dbReference type="ARBA" id="ARBA00022989"/>
    </source>
</evidence>
<reference evidence="7" key="1">
    <citation type="journal article" date="2020" name="Stud. Mycol.">
        <title>101 Dothideomycetes genomes: a test case for predicting lifestyles and emergence of pathogens.</title>
        <authorList>
            <person name="Haridas S."/>
            <person name="Albert R."/>
            <person name="Binder M."/>
            <person name="Bloem J."/>
            <person name="Labutti K."/>
            <person name="Salamov A."/>
            <person name="Andreopoulos B."/>
            <person name="Baker S."/>
            <person name="Barry K."/>
            <person name="Bills G."/>
            <person name="Bluhm B."/>
            <person name="Cannon C."/>
            <person name="Castanera R."/>
            <person name="Culley D."/>
            <person name="Daum C."/>
            <person name="Ezra D."/>
            <person name="Gonzalez J."/>
            <person name="Henrissat B."/>
            <person name="Kuo A."/>
            <person name="Liang C."/>
            <person name="Lipzen A."/>
            <person name="Lutzoni F."/>
            <person name="Magnuson J."/>
            <person name="Mondo S."/>
            <person name="Nolan M."/>
            <person name="Ohm R."/>
            <person name="Pangilinan J."/>
            <person name="Park H.-J."/>
            <person name="Ramirez L."/>
            <person name="Alfaro M."/>
            <person name="Sun H."/>
            <person name="Tritt A."/>
            <person name="Yoshinaga Y."/>
            <person name="Zwiers L.-H."/>
            <person name="Turgeon B."/>
            <person name="Goodwin S."/>
            <person name="Spatafora J."/>
            <person name="Crous P."/>
            <person name="Grigoriev I."/>
        </authorList>
    </citation>
    <scope>NUCLEOTIDE SEQUENCE</scope>
    <source>
        <strain evidence="7">Tuck. ex Michener</strain>
    </source>
</reference>
<evidence type="ECO:0000256" key="1">
    <source>
        <dbReference type="ARBA" id="ARBA00004141"/>
    </source>
</evidence>
<dbReference type="PANTHER" id="PTHR37278">
    <property type="entry name" value="AUTOPHAGY-RELATED PROTEIN 33-RELATED"/>
    <property type="match status" value="1"/>
</dbReference>
<dbReference type="InterPro" id="IPR051668">
    <property type="entry name" value="ATG33"/>
</dbReference>
<keyword evidence="3 6" id="KW-1133">Transmembrane helix</keyword>
<comment type="similarity">
    <text evidence="5">Belongs to the ATG33 family.</text>
</comment>
<proteinExistence type="inferred from homology"/>
<keyword evidence="2 6" id="KW-0812">Transmembrane</keyword>
<dbReference type="GO" id="GO:0016236">
    <property type="term" value="P:macroautophagy"/>
    <property type="evidence" value="ECO:0007669"/>
    <property type="project" value="TreeGrafter"/>
</dbReference>
<dbReference type="PANTHER" id="PTHR37278:SF1">
    <property type="entry name" value="AUTOPHAGY-RELATED PROTEIN 33-RELATED"/>
    <property type="match status" value="1"/>
</dbReference>
<keyword evidence="4 6" id="KW-0472">Membrane</keyword>
<evidence type="ECO:0000313" key="8">
    <source>
        <dbReference type="Proteomes" id="UP000800092"/>
    </source>
</evidence>
<evidence type="ECO:0000256" key="5">
    <source>
        <dbReference type="ARBA" id="ARBA00038013"/>
    </source>
</evidence>
<evidence type="ECO:0000256" key="2">
    <source>
        <dbReference type="ARBA" id="ARBA00022692"/>
    </source>
</evidence>